<dbReference type="Gene3D" id="2.70.70.10">
    <property type="entry name" value="Glucose Permease (Domain IIA)"/>
    <property type="match status" value="1"/>
</dbReference>
<dbReference type="EMBL" id="QVTE01000017">
    <property type="protein sequence ID" value="RFU70046.1"/>
    <property type="molecule type" value="Genomic_DNA"/>
</dbReference>
<dbReference type="CDD" id="cd00118">
    <property type="entry name" value="LysM"/>
    <property type="match status" value="3"/>
</dbReference>
<dbReference type="SMART" id="SM00257">
    <property type="entry name" value="LysM"/>
    <property type="match status" value="3"/>
</dbReference>
<organism evidence="3 4">
    <name type="scientific">Peribacillus saganii</name>
    <dbReference type="NCBI Taxonomy" id="2303992"/>
    <lineage>
        <taxon>Bacteria</taxon>
        <taxon>Bacillati</taxon>
        <taxon>Bacillota</taxon>
        <taxon>Bacilli</taxon>
        <taxon>Bacillales</taxon>
        <taxon>Bacillaceae</taxon>
        <taxon>Peribacillus</taxon>
    </lineage>
</organism>
<name>A0A372LPJ8_9BACI</name>
<dbReference type="InterPro" id="IPR016047">
    <property type="entry name" value="M23ase_b-sheet_dom"/>
</dbReference>
<sequence length="369" mass="40313">MTKITDIYGGKNIMKKHWVLSLTLATTIFCASFGANAEAQALQYKVQPGDTLWKVSTKFKTTIPKLKQWNRLKADKIQVGQVLIVSPGAPQSTAKPANVHIETDQSSITYTVKSGDSLFSIAKARNTTVDAIRTLNKLNTNSIKKGQQLLIPSQTGFLPPSSTQLATIHKVQSGDTLWIIANKYGVSVVEIKYLNGLNTDVLYIGQELKITEGAIPPPKTPAFLADAVFPLAKESYTPFGDTWGASRQFGRTRTHEGTDIIAPKGTAVYSATGGTIVNFGWSQLGGWRISVKSPEGYHLYYAHLSKYAPGVGIGKKLSKGQVIGYVGDSGYGPEGTTGKFVSHLHFGLYDSKWKAINPYDHLRYWQAKL</sequence>
<evidence type="ECO:0000313" key="3">
    <source>
        <dbReference type="EMBL" id="RFU70046.1"/>
    </source>
</evidence>
<dbReference type="PROSITE" id="PS51782">
    <property type="entry name" value="LYSM"/>
    <property type="match status" value="3"/>
</dbReference>
<evidence type="ECO:0000259" key="2">
    <source>
        <dbReference type="PROSITE" id="PS51782"/>
    </source>
</evidence>
<keyword evidence="4" id="KW-1185">Reference proteome</keyword>
<dbReference type="GO" id="GO:0008932">
    <property type="term" value="F:lytic endotransglycosylase activity"/>
    <property type="evidence" value="ECO:0007669"/>
    <property type="project" value="TreeGrafter"/>
</dbReference>
<feature type="chain" id="PRO_5038412217" evidence="1">
    <location>
        <begin position="38"/>
        <end position="369"/>
    </location>
</feature>
<comment type="caution">
    <text evidence="3">The sequence shown here is derived from an EMBL/GenBank/DDBJ whole genome shotgun (WGS) entry which is preliminary data.</text>
</comment>
<evidence type="ECO:0000256" key="1">
    <source>
        <dbReference type="SAM" id="SignalP"/>
    </source>
</evidence>
<reference evidence="3 4" key="1">
    <citation type="submission" date="2018-08" db="EMBL/GenBank/DDBJ databases">
        <title>Bacillus chawlae sp. nov., Bacillus glennii sp. nov., and Bacillus saganii sp. nov. Isolated from the Vehicle Assembly Building at Kennedy Space Center where the Viking Spacecraft were Assembled.</title>
        <authorList>
            <person name="Seuylemezian A."/>
            <person name="Vaishampayan P."/>
        </authorList>
    </citation>
    <scope>NUCLEOTIDE SEQUENCE [LARGE SCALE GENOMIC DNA]</scope>
    <source>
        <strain evidence="3 4">V47-23a</strain>
    </source>
</reference>
<dbReference type="AlphaFoldDB" id="A0A372LPJ8"/>
<dbReference type="RefSeq" id="WP_117326040.1">
    <property type="nucleotide sequence ID" value="NZ_QVTE01000017.1"/>
</dbReference>
<dbReference type="InterPro" id="IPR018392">
    <property type="entry name" value="LysM"/>
</dbReference>
<proteinExistence type="predicted"/>
<feature type="domain" description="LysM" evidence="2">
    <location>
        <begin position="42"/>
        <end position="85"/>
    </location>
</feature>
<evidence type="ECO:0000313" key="4">
    <source>
        <dbReference type="Proteomes" id="UP000264541"/>
    </source>
</evidence>
<dbReference type="InterPro" id="IPR036779">
    <property type="entry name" value="LysM_dom_sf"/>
</dbReference>
<dbReference type="SUPFAM" id="SSF54106">
    <property type="entry name" value="LysM domain"/>
    <property type="match status" value="1"/>
</dbReference>
<dbReference type="Pfam" id="PF01551">
    <property type="entry name" value="Peptidase_M23"/>
    <property type="match status" value="1"/>
</dbReference>
<gene>
    <name evidence="3" type="ORF">D0469_07625</name>
</gene>
<dbReference type="PANTHER" id="PTHR33734">
    <property type="entry name" value="LYSM DOMAIN-CONTAINING GPI-ANCHORED PROTEIN 2"/>
    <property type="match status" value="1"/>
</dbReference>
<dbReference type="Pfam" id="PF01476">
    <property type="entry name" value="LysM"/>
    <property type="match status" value="3"/>
</dbReference>
<feature type="signal peptide" evidence="1">
    <location>
        <begin position="1"/>
        <end position="37"/>
    </location>
</feature>
<accession>A0A372LPJ8</accession>
<feature type="domain" description="LysM" evidence="2">
    <location>
        <begin position="167"/>
        <end position="210"/>
    </location>
</feature>
<dbReference type="Gene3D" id="3.10.350.10">
    <property type="entry name" value="LysM domain"/>
    <property type="match status" value="3"/>
</dbReference>
<keyword evidence="1" id="KW-0732">Signal</keyword>
<dbReference type="OrthoDB" id="9810477at2"/>
<feature type="domain" description="LysM" evidence="2">
    <location>
        <begin position="108"/>
        <end position="151"/>
    </location>
</feature>
<protein>
    <submittedName>
        <fullName evidence="3">LysM peptidoglycan-binding domain-containing protein</fullName>
    </submittedName>
</protein>
<dbReference type="SUPFAM" id="SSF51261">
    <property type="entry name" value="Duplicated hybrid motif"/>
    <property type="match status" value="1"/>
</dbReference>
<dbReference type="PANTHER" id="PTHR33734:SF22">
    <property type="entry name" value="MEMBRANE-BOUND LYTIC MUREIN TRANSGLYCOSYLASE D"/>
    <property type="match status" value="1"/>
</dbReference>
<dbReference type="CDD" id="cd12797">
    <property type="entry name" value="M23_peptidase"/>
    <property type="match status" value="1"/>
</dbReference>
<dbReference type="Proteomes" id="UP000264541">
    <property type="component" value="Unassembled WGS sequence"/>
</dbReference>
<dbReference type="InterPro" id="IPR011055">
    <property type="entry name" value="Dup_hybrid_motif"/>
</dbReference>